<dbReference type="InterPro" id="IPR051916">
    <property type="entry name" value="GPI-anchor_lipid_remodeler"/>
</dbReference>
<keyword evidence="2" id="KW-0378">Hydrolase</keyword>
<dbReference type="RefSeq" id="WP_043380693.1">
    <property type="nucleotide sequence ID" value="NZ_JBOK01000005.1"/>
</dbReference>
<gene>
    <name evidence="2" type="ORF">AX13_14150</name>
</gene>
<keyword evidence="2" id="KW-0540">Nuclease</keyword>
<name>A0A014NMU6_9BURK</name>
<evidence type="ECO:0000313" key="3">
    <source>
        <dbReference type="Proteomes" id="UP000020766"/>
    </source>
</evidence>
<organism evidence="2 3">
    <name type="scientific">Comamonas aquatica DA1877</name>
    <dbReference type="NCBI Taxonomy" id="1457173"/>
    <lineage>
        <taxon>Bacteria</taxon>
        <taxon>Pseudomonadati</taxon>
        <taxon>Pseudomonadota</taxon>
        <taxon>Betaproteobacteria</taxon>
        <taxon>Burkholderiales</taxon>
        <taxon>Comamonadaceae</taxon>
        <taxon>Comamonas</taxon>
    </lineage>
</organism>
<dbReference type="Pfam" id="PF03372">
    <property type="entry name" value="Exo_endo_phos"/>
    <property type="match status" value="1"/>
</dbReference>
<comment type="caution">
    <text evidence="2">The sequence shown here is derived from an EMBL/GenBank/DDBJ whole genome shotgun (WGS) entry which is preliminary data.</text>
</comment>
<proteinExistence type="predicted"/>
<dbReference type="STRING" id="225991.MA05_05340"/>
<dbReference type="Gene3D" id="3.60.10.10">
    <property type="entry name" value="Endonuclease/exonuclease/phosphatase"/>
    <property type="match status" value="1"/>
</dbReference>
<dbReference type="SUPFAM" id="SSF56219">
    <property type="entry name" value="DNase I-like"/>
    <property type="match status" value="1"/>
</dbReference>
<dbReference type="GO" id="GO:0004519">
    <property type="term" value="F:endonuclease activity"/>
    <property type="evidence" value="ECO:0007669"/>
    <property type="project" value="UniProtKB-KW"/>
</dbReference>
<dbReference type="GO" id="GO:0006506">
    <property type="term" value="P:GPI anchor biosynthetic process"/>
    <property type="evidence" value="ECO:0007669"/>
    <property type="project" value="TreeGrafter"/>
</dbReference>
<accession>A0A014NMU6</accession>
<keyword evidence="3" id="KW-1185">Reference proteome</keyword>
<feature type="domain" description="Endonuclease/exonuclease/phosphatase" evidence="1">
    <location>
        <begin position="4"/>
        <end position="285"/>
    </location>
</feature>
<sequence length="294" mass="32908">MHLVTWNTQWCCGLDGRSDPARIVQAVQALGHCDVLCLQEIAVNYPQLAGQPGDQVAQLQALLPDWQIFFGAAVDEWTPAGRQRFGNLIATRLPVLQVQHYPLPYPADAGVRSMPRICTQVTVQDPQLGAVRVLTTHLEYYSKRQRMSQVRYLRRLHLEALSQLCWAPQPAQDGSPFQTKVHTPHAVLCGDFNFEAHEPEYEAMGSRAGVIECLDAGWPEQVVGARWHDAWRVLSPQTPQPPTFKLFDRTYGPDPVACDFVWLSDSLRAQVRSLDVDGQTQASDHQPVRVVLGA</sequence>
<protein>
    <submittedName>
        <fullName evidence="2">Endonuclease</fullName>
    </submittedName>
</protein>
<dbReference type="Proteomes" id="UP000020766">
    <property type="component" value="Unassembled WGS sequence"/>
</dbReference>
<dbReference type="InterPro" id="IPR005135">
    <property type="entry name" value="Endo/exonuclease/phosphatase"/>
</dbReference>
<dbReference type="PATRIC" id="fig|1457173.3.peg.1114"/>
<dbReference type="PANTHER" id="PTHR14859">
    <property type="entry name" value="CALCOFLUOR WHITE HYPERSENSITIVE PROTEIN PRECURSOR"/>
    <property type="match status" value="1"/>
</dbReference>
<dbReference type="PANTHER" id="PTHR14859:SF0">
    <property type="entry name" value="ENDONUCLEASE_EXONUCLEASE_PHOSPHATASE FAMILY PROTEIN, EXPRESSED"/>
    <property type="match status" value="1"/>
</dbReference>
<dbReference type="InterPro" id="IPR036691">
    <property type="entry name" value="Endo/exonu/phosph_ase_sf"/>
</dbReference>
<dbReference type="GO" id="GO:0016020">
    <property type="term" value="C:membrane"/>
    <property type="evidence" value="ECO:0007669"/>
    <property type="project" value="GOC"/>
</dbReference>
<dbReference type="AlphaFoldDB" id="A0A014NMU6"/>
<evidence type="ECO:0000259" key="1">
    <source>
        <dbReference type="Pfam" id="PF03372"/>
    </source>
</evidence>
<dbReference type="EMBL" id="JBOK01000005">
    <property type="protein sequence ID" value="EXU80778.1"/>
    <property type="molecule type" value="Genomic_DNA"/>
</dbReference>
<keyword evidence="2" id="KW-0255">Endonuclease</keyword>
<reference evidence="2 3" key="1">
    <citation type="submission" date="2014-01" db="EMBL/GenBank/DDBJ databases">
        <title>Interspecies Systems Biology Uncovers Metabolites Affecting C. elegans Gene Expression and Life History Traits.</title>
        <authorList>
            <person name="Watson E."/>
            <person name="Macneil L.T."/>
            <person name="Ritter A.D."/>
            <person name="Yilmaz L.S."/>
            <person name="Rosebrock A.P."/>
            <person name="Caudy A.A."/>
            <person name="Walhout A.J."/>
        </authorList>
    </citation>
    <scope>NUCLEOTIDE SEQUENCE [LARGE SCALE GENOMIC DNA]</scope>
    <source>
        <strain evidence="2 3">DA1877</strain>
    </source>
</reference>
<evidence type="ECO:0000313" key="2">
    <source>
        <dbReference type="EMBL" id="EXU80778.1"/>
    </source>
</evidence>